<proteinExistence type="inferred from homology"/>
<keyword evidence="18" id="KW-1185">Reference proteome</keyword>
<evidence type="ECO:0000256" key="4">
    <source>
        <dbReference type="ARBA" id="ARBA00004779"/>
    </source>
</evidence>
<comment type="caution">
    <text evidence="17">The sequence shown here is derived from an EMBL/GenBank/DDBJ whole genome shotgun (WGS) entry which is preliminary data.</text>
</comment>
<dbReference type="EMBL" id="JAAQOM010000002">
    <property type="protein sequence ID" value="NIA52988.1"/>
    <property type="molecule type" value="Genomic_DNA"/>
</dbReference>
<comment type="subunit">
    <text evidence="7">Homodimer.</text>
</comment>
<evidence type="ECO:0000313" key="17">
    <source>
        <dbReference type="EMBL" id="NIA52988.1"/>
    </source>
</evidence>
<evidence type="ECO:0000256" key="9">
    <source>
        <dbReference type="ARBA" id="ARBA00016560"/>
    </source>
</evidence>
<dbReference type="Pfam" id="PF13473">
    <property type="entry name" value="Cupredoxin_1"/>
    <property type="match status" value="1"/>
</dbReference>
<keyword evidence="11" id="KW-0186">Copper</keyword>
<evidence type="ECO:0000256" key="15">
    <source>
        <dbReference type="SAM" id="SignalP"/>
    </source>
</evidence>
<keyword evidence="10" id="KW-0479">Metal-binding</keyword>
<comment type="subcellular location">
    <subcellularLocation>
        <location evidence="3">Periplasm</location>
    </subcellularLocation>
</comment>
<dbReference type="InterPro" id="IPR028096">
    <property type="entry name" value="EfeO_Cupredoxin"/>
</dbReference>
<evidence type="ECO:0000259" key="16">
    <source>
        <dbReference type="PROSITE" id="PS50857"/>
    </source>
</evidence>
<comment type="similarity">
    <text evidence="6">Belongs to the NosZ family.</text>
</comment>
<evidence type="ECO:0000256" key="5">
    <source>
        <dbReference type="ARBA" id="ARBA00006790"/>
    </source>
</evidence>
<dbReference type="Gene3D" id="2.60.40.420">
    <property type="entry name" value="Cupredoxins - blue copper proteins"/>
    <property type="match status" value="1"/>
</dbReference>
<dbReference type="Proteomes" id="UP000716322">
    <property type="component" value="Unassembled WGS sequence"/>
</dbReference>
<dbReference type="InterPro" id="IPR006311">
    <property type="entry name" value="TAT_signal"/>
</dbReference>
<evidence type="ECO:0000256" key="3">
    <source>
        <dbReference type="ARBA" id="ARBA00004418"/>
    </source>
</evidence>
<comment type="catalytic activity">
    <reaction evidence="14">
        <text>N2 + 2 Fe(III)-[cytochrome c] + H2O = nitrous oxide + 2 Fe(II)-[cytochrome c] + 2 H(+)</text>
        <dbReference type="Rhea" id="RHEA:43108"/>
        <dbReference type="Rhea" id="RHEA-COMP:10350"/>
        <dbReference type="Rhea" id="RHEA-COMP:14399"/>
        <dbReference type="ChEBI" id="CHEBI:15377"/>
        <dbReference type="ChEBI" id="CHEBI:15378"/>
        <dbReference type="ChEBI" id="CHEBI:17045"/>
        <dbReference type="ChEBI" id="CHEBI:17997"/>
        <dbReference type="ChEBI" id="CHEBI:29033"/>
        <dbReference type="ChEBI" id="CHEBI:29034"/>
        <dbReference type="EC" id="1.7.2.4"/>
    </reaction>
</comment>
<organism evidence="17 18">
    <name type="scientific">Telluria antibiotica</name>
    <dbReference type="NCBI Taxonomy" id="2717319"/>
    <lineage>
        <taxon>Bacteria</taxon>
        <taxon>Pseudomonadati</taxon>
        <taxon>Pseudomonadota</taxon>
        <taxon>Betaproteobacteria</taxon>
        <taxon>Burkholderiales</taxon>
        <taxon>Oxalobacteraceae</taxon>
        <taxon>Telluria group</taxon>
        <taxon>Telluria</taxon>
    </lineage>
</organism>
<name>A0ABX0P6V8_9BURK</name>
<reference evidence="17 18" key="1">
    <citation type="submission" date="2020-03" db="EMBL/GenBank/DDBJ databases">
        <title>Genome sequence of strain Massilia sp. TW-1.</title>
        <authorList>
            <person name="Chaudhary D.K."/>
        </authorList>
    </citation>
    <scope>NUCLEOTIDE SEQUENCE [LARGE SCALE GENOMIC DNA]</scope>
    <source>
        <strain evidence="17 18">TW-1</strain>
    </source>
</reference>
<comment type="pathway">
    <text evidence="4">Nitrogen metabolism; nitrate reduction (denitrification); dinitrogen from nitrate: step 4/4.</text>
</comment>
<dbReference type="PANTHER" id="PTHR42838">
    <property type="entry name" value="CYTOCHROME C OXIDASE SUBUNIT II"/>
    <property type="match status" value="1"/>
</dbReference>
<evidence type="ECO:0000256" key="13">
    <source>
        <dbReference type="ARBA" id="ARBA00032847"/>
    </source>
</evidence>
<gene>
    <name evidence="17" type="ORF">HAV22_04885</name>
</gene>
<evidence type="ECO:0000256" key="2">
    <source>
        <dbReference type="ARBA" id="ARBA00003034"/>
    </source>
</evidence>
<accession>A0ABX0P6V8</accession>
<evidence type="ECO:0000256" key="10">
    <source>
        <dbReference type="ARBA" id="ARBA00022723"/>
    </source>
</evidence>
<dbReference type="EC" id="1.7.2.4" evidence="8"/>
<comment type="similarity">
    <text evidence="5">In the C-terminal section; belongs to the cytochrome c oxidase subunit 2 family.</text>
</comment>
<evidence type="ECO:0000256" key="14">
    <source>
        <dbReference type="ARBA" id="ARBA00049555"/>
    </source>
</evidence>
<dbReference type="PROSITE" id="PS50857">
    <property type="entry name" value="COX2_CUA"/>
    <property type="match status" value="1"/>
</dbReference>
<dbReference type="PANTHER" id="PTHR42838:SF2">
    <property type="entry name" value="NITROUS-OXIDE REDUCTASE"/>
    <property type="match status" value="1"/>
</dbReference>
<keyword evidence="15" id="KW-0732">Signal</keyword>
<dbReference type="SUPFAM" id="SSF49503">
    <property type="entry name" value="Cupredoxins"/>
    <property type="match status" value="1"/>
</dbReference>
<evidence type="ECO:0000256" key="12">
    <source>
        <dbReference type="ARBA" id="ARBA00031077"/>
    </source>
</evidence>
<feature type="chain" id="PRO_5045971317" description="Nitrous-oxide reductase" evidence="15">
    <location>
        <begin position="28"/>
        <end position="119"/>
    </location>
</feature>
<comment type="function">
    <text evidence="2">Nitrous-oxide reductase is part of a bacterial respiratory system which is activated under anaerobic conditions in the presence of nitrate or nitrous oxide.</text>
</comment>
<dbReference type="PROSITE" id="PS51257">
    <property type="entry name" value="PROKAR_LIPOPROTEIN"/>
    <property type="match status" value="1"/>
</dbReference>
<evidence type="ECO:0000256" key="8">
    <source>
        <dbReference type="ARBA" id="ARBA00011896"/>
    </source>
</evidence>
<dbReference type="InterPro" id="IPR002429">
    <property type="entry name" value="CcO_II-like_C"/>
</dbReference>
<protein>
    <recommendedName>
        <fullName evidence="9">Nitrous-oxide reductase</fullName>
        <ecNumber evidence="8">1.7.2.4</ecNumber>
    </recommendedName>
    <alternativeName>
        <fullName evidence="12">N(2)OR</fullName>
    </alternativeName>
    <alternativeName>
        <fullName evidence="13">N2O reductase</fullName>
    </alternativeName>
</protein>
<feature type="domain" description="Cytochrome oxidase subunit II copper A binding" evidence="16">
    <location>
        <begin position="1"/>
        <end position="119"/>
    </location>
</feature>
<feature type="signal peptide" evidence="15">
    <location>
        <begin position="1"/>
        <end position="27"/>
    </location>
</feature>
<evidence type="ECO:0000313" key="18">
    <source>
        <dbReference type="Proteomes" id="UP000716322"/>
    </source>
</evidence>
<evidence type="ECO:0000256" key="11">
    <source>
        <dbReference type="ARBA" id="ARBA00023008"/>
    </source>
</evidence>
<sequence length="119" mass="12664">MTPDVRRRLLLVAAAAGACGMLAPALATPPRVIQVRARRFVFEPATIHVARGEAVVFEFTSLDVPMGFNLPDFGVRSDIMPGATSRLPLTPDKSGQFAFSCDIFCGSGHETMSGVLVVS</sequence>
<evidence type="ECO:0000256" key="7">
    <source>
        <dbReference type="ARBA" id="ARBA00011738"/>
    </source>
</evidence>
<dbReference type="InterPro" id="IPR051403">
    <property type="entry name" value="NosZ/Cyto_c_oxidase_sub2"/>
</dbReference>
<dbReference type="InterPro" id="IPR008972">
    <property type="entry name" value="Cupredoxin"/>
</dbReference>
<evidence type="ECO:0000256" key="6">
    <source>
        <dbReference type="ARBA" id="ARBA00010372"/>
    </source>
</evidence>
<comment type="cofactor">
    <cofactor evidence="1">
        <name>Ca(2+)</name>
        <dbReference type="ChEBI" id="CHEBI:29108"/>
    </cofactor>
</comment>
<evidence type="ECO:0000256" key="1">
    <source>
        <dbReference type="ARBA" id="ARBA00001913"/>
    </source>
</evidence>
<dbReference type="PROSITE" id="PS51318">
    <property type="entry name" value="TAT"/>
    <property type="match status" value="1"/>
</dbReference>
<dbReference type="RefSeq" id="WP_166857059.1">
    <property type="nucleotide sequence ID" value="NZ_JAAQOM010000002.1"/>
</dbReference>